<evidence type="ECO:0000313" key="2">
    <source>
        <dbReference type="EMBL" id="ASV76650.1"/>
    </source>
</evidence>
<proteinExistence type="predicted"/>
<dbReference type="OrthoDB" id="292082at2"/>
<protein>
    <recommendedName>
        <fullName evidence="1">Glycine zipper domain-containing protein</fullName>
    </recommendedName>
</protein>
<accession>A0A286RL08</accession>
<dbReference type="PROSITE" id="PS51257">
    <property type="entry name" value="PROKAR_LIPOPROTEIN"/>
    <property type="match status" value="1"/>
</dbReference>
<reference evidence="2 3" key="1">
    <citation type="journal article" name="Front. Microbiol.">
        <title>Sugar Metabolism of the First Thermophilic Planctomycete Thermogutta terrifontis: Comparative Genomic and Transcriptomic Approaches.</title>
        <authorList>
            <person name="Elcheninov A.G."/>
            <person name="Menzel P."/>
            <person name="Gudbergsdottir S.R."/>
            <person name="Slesarev A.I."/>
            <person name="Kadnikov V.V."/>
            <person name="Krogh A."/>
            <person name="Bonch-Osmolovskaya E.A."/>
            <person name="Peng X."/>
            <person name="Kublanov I.V."/>
        </authorList>
    </citation>
    <scope>NUCLEOTIDE SEQUENCE [LARGE SCALE GENOMIC DNA]</scope>
    <source>
        <strain evidence="2 3">R1</strain>
    </source>
</reference>
<feature type="domain" description="Glycine zipper" evidence="1">
    <location>
        <begin position="39"/>
        <end position="81"/>
    </location>
</feature>
<evidence type="ECO:0000259" key="1">
    <source>
        <dbReference type="Pfam" id="PF13488"/>
    </source>
</evidence>
<dbReference type="AlphaFoldDB" id="A0A286RL08"/>
<evidence type="ECO:0000313" key="3">
    <source>
        <dbReference type="Proteomes" id="UP000215086"/>
    </source>
</evidence>
<dbReference type="EMBL" id="CP018477">
    <property type="protein sequence ID" value="ASV76650.1"/>
    <property type="molecule type" value="Genomic_DNA"/>
</dbReference>
<gene>
    <name evidence="2" type="ORF">THTE_4049</name>
</gene>
<keyword evidence="3" id="KW-1185">Reference proteome</keyword>
<sequence length="218" mass="23627">MTQTRRSLFWWCIAGVVLPASLVTAGCATTHAERGALFGGLLGAGTGAIIGNAAGNTLAGTAIGAGVGALAGSAIGDSLDEMEAQNRALIAQQLGREIPAGAVTFDDVIAMTKAGVAEELIVNHIRINGMVRQPTTDDIIRLQKEGVSVNVIKAMQEPPLRRQPSNDRPIVIRESSPPPVIIYERDPWWWGPPWPHYHYHYRYYRPRPGVSWGITFHN</sequence>
<dbReference type="Pfam" id="PF13488">
    <property type="entry name" value="Gly-zipper_Omp"/>
    <property type="match status" value="1"/>
</dbReference>
<dbReference type="RefSeq" id="WP_095416390.1">
    <property type="nucleotide sequence ID" value="NZ_CP018477.1"/>
</dbReference>
<dbReference type="InterPro" id="IPR039567">
    <property type="entry name" value="Gly-zipper"/>
</dbReference>
<dbReference type="Proteomes" id="UP000215086">
    <property type="component" value="Chromosome"/>
</dbReference>
<dbReference type="KEGG" id="ttf:THTE_4049"/>
<organism evidence="2 3">
    <name type="scientific">Thermogutta terrifontis</name>
    <dbReference type="NCBI Taxonomy" id="1331910"/>
    <lineage>
        <taxon>Bacteria</taxon>
        <taxon>Pseudomonadati</taxon>
        <taxon>Planctomycetota</taxon>
        <taxon>Planctomycetia</taxon>
        <taxon>Pirellulales</taxon>
        <taxon>Thermoguttaceae</taxon>
        <taxon>Thermogutta</taxon>
    </lineage>
</organism>
<name>A0A286RL08_9BACT</name>